<dbReference type="Proteomes" id="UP000019462">
    <property type="component" value="Unassembled WGS sequence"/>
</dbReference>
<feature type="transmembrane region" description="Helical" evidence="1">
    <location>
        <begin position="34"/>
        <end position="54"/>
    </location>
</feature>
<evidence type="ECO:0000256" key="1">
    <source>
        <dbReference type="SAM" id="Phobius"/>
    </source>
</evidence>
<sequence>MVAKGASSVSTRLSRPIWPRGIFPSPNANRSDSAHALVLLVLLALLALLGLFLARPKAMPRAKLTRFACNANLRALPPPSTETGQRSMAGIFVRPLHLLCSAPRIGAALRTLRSKDFLVLPTGPDAEPNQGVRAAIRDATQDPRIERTNAATAFQTACDAG</sequence>
<proteinExistence type="predicted"/>
<gene>
    <name evidence="2" type="ORF">PaG_04370</name>
</gene>
<dbReference type="HOGENOM" id="CLU_1644447_0_0_1"/>
<dbReference type="AlphaFoldDB" id="W3VKS1"/>
<evidence type="ECO:0000313" key="2">
    <source>
        <dbReference type="EMBL" id="ETS61346.1"/>
    </source>
</evidence>
<keyword evidence="3" id="KW-1185">Reference proteome</keyword>
<protein>
    <submittedName>
        <fullName evidence="2">Uncharacterized protein</fullName>
    </submittedName>
</protein>
<name>W3VKS1_MOEAP</name>
<dbReference type="EMBL" id="AWNI01000016">
    <property type="protein sequence ID" value="ETS61346.1"/>
    <property type="molecule type" value="Genomic_DNA"/>
</dbReference>
<comment type="caution">
    <text evidence="2">The sequence shown here is derived from an EMBL/GenBank/DDBJ whole genome shotgun (WGS) entry which is preliminary data.</text>
</comment>
<accession>W3VKS1</accession>
<evidence type="ECO:0000313" key="3">
    <source>
        <dbReference type="Proteomes" id="UP000019462"/>
    </source>
</evidence>
<keyword evidence="1" id="KW-0812">Transmembrane</keyword>
<keyword evidence="1" id="KW-0472">Membrane</keyword>
<organism evidence="2 3">
    <name type="scientific">Moesziomyces aphidis</name>
    <name type="common">Pseudozyma aphidis</name>
    <dbReference type="NCBI Taxonomy" id="84754"/>
    <lineage>
        <taxon>Eukaryota</taxon>
        <taxon>Fungi</taxon>
        <taxon>Dikarya</taxon>
        <taxon>Basidiomycota</taxon>
        <taxon>Ustilaginomycotina</taxon>
        <taxon>Ustilaginomycetes</taxon>
        <taxon>Ustilaginales</taxon>
        <taxon>Ustilaginaceae</taxon>
        <taxon>Moesziomyces</taxon>
    </lineage>
</organism>
<keyword evidence="1" id="KW-1133">Transmembrane helix</keyword>
<reference evidence="2 3" key="1">
    <citation type="journal article" date="2014" name="Genome Announc.">
        <title>Genome sequence of the basidiomycetous fungus Pseudozyma aphidis DSM70725, an efficient producer of biosurfactant mannosylerythritol lipids.</title>
        <authorList>
            <person name="Lorenz S."/>
            <person name="Guenther M."/>
            <person name="Grumaz C."/>
            <person name="Rupp S."/>
            <person name="Zibek S."/>
            <person name="Sohn K."/>
        </authorList>
    </citation>
    <scope>NUCLEOTIDE SEQUENCE [LARGE SCALE GENOMIC DNA]</scope>
    <source>
        <strain evidence="3">ATCC 32657 / CBS 517.83 / DSM 70725 / JCM 10318 / NBRC 10182 / NRRL Y-7954 / St-0401</strain>
    </source>
</reference>